<evidence type="ECO:0000313" key="2">
    <source>
        <dbReference type="Proteomes" id="UP000229708"/>
    </source>
</evidence>
<name>A0A2M7M035_9BACT</name>
<dbReference type="Proteomes" id="UP000229708">
    <property type="component" value="Unassembled WGS sequence"/>
</dbReference>
<proteinExistence type="predicted"/>
<organism evidence="1 2">
    <name type="scientific">Candidatus Roizmanbacteria bacterium CG_4_10_14_3_um_filter_33_21</name>
    <dbReference type="NCBI Taxonomy" id="1974830"/>
    <lineage>
        <taxon>Bacteria</taxon>
        <taxon>Candidatus Roizmaniibacteriota</taxon>
    </lineage>
</organism>
<accession>A0A2M7M035</accession>
<protein>
    <submittedName>
        <fullName evidence="1">Uncharacterized protein</fullName>
    </submittedName>
</protein>
<reference evidence="2" key="1">
    <citation type="submission" date="2017-09" db="EMBL/GenBank/DDBJ databases">
        <title>Depth-based differentiation of microbial function through sediment-hosted aquifers and enrichment of novel symbionts in the deep terrestrial subsurface.</title>
        <authorList>
            <person name="Probst A.J."/>
            <person name="Ladd B."/>
            <person name="Jarett J.K."/>
            <person name="Geller-Mcgrath D.E."/>
            <person name="Sieber C.M.K."/>
            <person name="Emerson J.B."/>
            <person name="Anantharaman K."/>
            <person name="Thomas B.C."/>
            <person name="Malmstrom R."/>
            <person name="Stieglmeier M."/>
            <person name="Klingl A."/>
            <person name="Woyke T."/>
            <person name="Ryan C.M."/>
            <person name="Banfield J.F."/>
        </authorList>
    </citation>
    <scope>NUCLEOTIDE SEQUENCE [LARGE SCALE GENOMIC DNA]</scope>
</reference>
<dbReference type="AlphaFoldDB" id="A0A2M7M035"/>
<comment type="caution">
    <text evidence="1">The sequence shown here is derived from an EMBL/GenBank/DDBJ whole genome shotgun (WGS) entry which is preliminary data.</text>
</comment>
<sequence length="91" mass="10451">GVTDASFIQREFQPVFGESDLINIERFHSYMKTIVDNEPVPPFSVDMTKDFKKVQASKNEKIAQAVIQLSRLKYGRPKELVEAEVVQRSHL</sequence>
<evidence type="ECO:0000313" key="1">
    <source>
        <dbReference type="EMBL" id="PIX73653.1"/>
    </source>
</evidence>
<feature type="non-terminal residue" evidence="1">
    <location>
        <position position="1"/>
    </location>
</feature>
<dbReference type="EMBL" id="PFJI01000091">
    <property type="protein sequence ID" value="PIX73653.1"/>
    <property type="molecule type" value="Genomic_DNA"/>
</dbReference>
<gene>
    <name evidence="1" type="ORF">COZ39_02105</name>
</gene>